<protein>
    <submittedName>
        <fullName evidence="2">Uncharacterized protein</fullName>
    </submittedName>
</protein>
<comment type="caution">
    <text evidence="2">The sequence shown here is derived from an EMBL/GenBank/DDBJ whole genome shotgun (WGS) entry which is preliminary data.</text>
</comment>
<accession>A0ABR5JND6</accession>
<dbReference type="EMBL" id="JUEU01000155">
    <property type="protein sequence ID" value="KOP58679.1"/>
    <property type="molecule type" value="Genomic_DNA"/>
</dbReference>
<dbReference type="Proteomes" id="UP000037201">
    <property type="component" value="Unassembled WGS sequence"/>
</dbReference>
<keyword evidence="3" id="KW-1185">Reference proteome</keyword>
<feature type="transmembrane region" description="Helical" evidence="1">
    <location>
        <begin position="34"/>
        <end position="57"/>
    </location>
</feature>
<keyword evidence="1" id="KW-1133">Transmembrane helix</keyword>
<reference evidence="2 3" key="2">
    <citation type="submission" date="2015-09" db="EMBL/GenBank/DDBJ databases">
        <title>Genome analysis of Pseudomonas syringae pv. porri LMG.</title>
        <authorList>
            <person name="Rombouts S."/>
        </authorList>
    </citation>
    <scope>NUCLEOTIDE SEQUENCE [LARGE SCALE GENOMIC DNA]</scope>
    <source>
        <strain evidence="2 3">LMG 28496</strain>
    </source>
</reference>
<name>A0ABR5JND6_9PSED</name>
<sequence>MTSKPRQATFRVNQTDISPDTDMMLQRDLARFQFYYSIARLILGLLCMIGGITLFVLGEDGVLKFQGVYIGGKSGVSVGRNWSR</sequence>
<gene>
    <name evidence="2" type="ORF">OX90_14455</name>
</gene>
<evidence type="ECO:0000256" key="1">
    <source>
        <dbReference type="SAM" id="Phobius"/>
    </source>
</evidence>
<evidence type="ECO:0000313" key="2">
    <source>
        <dbReference type="EMBL" id="KOP58679.1"/>
    </source>
</evidence>
<keyword evidence="1" id="KW-0472">Membrane</keyword>
<proteinExistence type="predicted"/>
<reference evidence="2 3" key="1">
    <citation type="submission" date="2014-12" db="EMBL/GenBank/DDBJ databases">
        <authorList>
            <person name="Baeyen S."/>
        </authorList>
    </citation>
    <scope>NUCLEOTIDE SEQUENCE [LARGE SCALE GENOMIC DNA]</scope>
    <source>
        <strain evidence="2 3">LMG 28496</strain>
    </source>
</reference>
<evidence type="ECO:0000313" key="3">
    <source>
        <dbReference type="Proteomes" id="UP000037201"/>
    </source>
</evidence>
<keyword evidence="1" id="KW-0812">Transmembrane</keyword>
<organism evidence="2 3">
    <name type="scientific">Pseudomonas coronafaciens pv. porri</name>
    <dbReference type="NCBI Taxonomy" id="83964"/>
    <lineage>
        <taxon>Bacteria</taxon>
        <taxon>Pseudomonadati</taxon>
        <taxon>Pseudomonadota</taxon>
        <taxon>Gammaproteobacteria</taxon>
        <taxon>Pseudomonadales</taxon>
        <taxon>Pseudomonadaceae</taxon>
        <taxon>Pseudomonas</taxon>
        <taxon>Pseudomonas coronafaciens</taxon>
    </lineage>
</organism>